<organism evidence="3 4">
    <name type="scientific">Agrocybe pediades</name>
    <dbReference type="NCBI Taxonomy" id="84607"/>
    <lineage>
        <taxon>Eukaryota</taxon>
        <taxon>Fungi</taxon>
        <taxon>Dikarya</taxon>
        <taxon>Basidiomycota</taxon>
        <taxon>Agaricomycotina</taxon>
        <taxon>Agaricomycetes</taxon>
        <taxon>Agaricomycetidae</taxon>
        <taxon>Agaricales</taxon>
        <taxon>Agaricineae</taxon>
        <taxon>Strophariaceae</taxon>
        <taxon>Agrocybe</taxon>
    </lineage>
</organism>
<keyword evidence="4" id="KW-1185">Reference proteome</keyword>
<dbReference type="PANTHER" id="PTHR44086:SF10">
    <property type="entry name" value="THIOSULFATE SULFURTRANSFERASE_RHODANESE-LIKE DOMAIN-CONTAINING PROTEIN 3"/>
    <property type="match status" value="1"/>
</dbReference>
<protein>
    <recommendedName>
        <fullName evidence="2">Rhodanese domain-containing protein</fullName>
    </recommendedName>
</protein>
<accession>A0A8H4R6P4</accession>
<dbReference type="PANTHER" id="PTHR44086">
    <property type="entry name" value="THIOSULFATE SULFURTRANSFERASE RDL2, MITOCHONDRIAL-RELATED"/>
    <property type="match status" value="1"/>
</dbReference>
<dbReference type="Gene3D" id="3.40.250.10">
    <property type="entry name" value="Rhodanese-like domain"/>
    <property type="match status" value="1"/>
</dbReference>
<dbReference type="GO" id="GO:0004792">
    <property type="term" value="F:thiosulfate-cyanide sulfurtransferase activity"/>
    <property type="evidence" value="ECO:0007669"/>
    <property type="project" value="TreeGrafter"/>
</dbReference>
<dbReference type="Proteomes" id="UP000521872">
    <property type="component" value="Unassembled WGS sequence"/>
</dbReference>
<gene>
    <name evidence="3" type="ORF">D9613_002343</name>
</gene>
<dbReference type="InterPro" id="IPR001763">
    <property type="entry name" value="Rhodanese-like_dom"/>
</dbReference>
<dbReference type="SUPFAM" id="SSF52821">
    <property type="entry name" value="Rhodanese/Cell cycle control phosphatase"/>
    <property type="match status" value="1"/>
</dbReference>
<dbReference type="InterPro" id="IPR036873">
    <property type="entry name" value="Rhodanese-like_dom_sf"/>
</dbReference>
<dbReference type="EMBL" id="JAACJL010000001">
    <property type="protein sequence ID" value="KAF4623140.1"/>
    <property type="molecule type" value="Genomic_DNA"/>
</dbReference>
<name>A0A8H4R6P4_9AGAR</name>
<evidence type="ECO:0000259" key="2">
    <source>
        <dbReference type="PROSITE" id="PS50206"/>
    </source>
</evidence>
<reference evidence="3 4" key="1">
    <citation type="submission" date="2019-12" db="EMBL/GenBank/DDBJ databases">
        <authorList>
            <person name="Floudas D."/>
            <person name="Bentzer J."/>
            <person name="Ahren D."/>
            <person name="Johansson T."/>
            <person name="Persson P."/>
            <person name="Tunlid A."/>
        </authorList>
    </citation>
    <scope>NUCLEOTIDE SEQUENCE [LARGE SCALE GENOMIC DNA]</scope>
    <source>
        <strain evidence="3 4">CBS 102.39</strain>
    </source>
</reference>
<evidence type="ECO:0000313" key="4">
    <source>
        <dbReference type="Proteomes" id="UP000521872"/>
    </source>
</evidence>
<dbReference type="SMART" id="SM00450">
    <property type="entry name" value="RHOD"/>
    <property type="match status" value="1"/>
</dbReference>
<dbReference type="Pfam" id="PF00581">
    <property type="entry name" value="Rhodanese"/>
    <property type="match status" value="1"/>
</dbReference>
<feature type="domain" description="Rhodanese" evidence="2">
    <location>
        <begin position="227"/>
        <end position="325"/>
    </location>
</feature>
<evidence type="ECO:0000313" key="3">
    <source>
        <dbReference type="EMBL" id="KAF4623140.1"/>
    </source>
</evidence>
<dbReference type="PROSITE" id="PS50206">
    <property type="entry name" value="RHODANESE_3"/>
    <property type="match status" value="1"/>
</dbReference>
<evidence type="ECO:0000256" key="1">
    <source>
        <dbReference type="SAM" id="MobiDB-lite"/>
    </source>
</evidence>
<feature type="region of interest" description="Disordered" evidence="1">
    <location>
        <begin position="1"/>
        <end position="22"/>
    </location>
</feature>
<proteinExistence type="predicted"/>
<comment type="caution">
    <text evidence="3">The sequence shown here is derived from an EMBL/GenBank/DDBJ whole genome shotgun (WGS) entry which is preliminary data.</text>
</comment>
<sequence>MSLASRSGPSSPVRSQKTGTGTADTPFYFNALLRAPLEVASFPAPRSLQDVRRQIAEEIAAKLTVTAQDVDGTRVGVRLITSKDNDEEYLRLIVSKIEEIRHRHLFAVGIEITPALGGDESTLIITGSTDELINRAMLLIKSKFMSRLKKDMFVGDMWIASIVDLGFFPYDKDAILDALRKASRTPVDPLKPPPGSRGIDEILLEVRAKLTRVTARQAYDELLEPQVDAPTFLVDLRPQDQREMEGDIPGAVVIDRNTLEWKFDPRSPTRLDIVNRYDLRIILLCQDGTASSLAAHSLLQLGLLNVTDVIGGFQEWIKGGFPISLNTRQTAAVQPRTPARLSPDSSQMLSQLEAFGLV</sequence>
<dbReference type="AlphaFoldDB" id="A0A8H4R6P4"/>